<sequence>IGKIAKKDRDLEGHSCDCTADLHSHSSPCSSIQVEGRYWTGYEQPNLMGYQYFLYSGPYPDYQWWMGFNASFIMSSWICLQPLISRISHRMRIYRCAGGYMKEFADDRPYLYDHFHYSDVHSCTPNYRGRKYCLRHGEYRSLWIGSMRHIMRISFLLCLFMLLFHQQY</sequence>
<dbReference type="PANTHER" id="PTHR11818:SF119">
    <property type="entry name" value="GAMMA-CRYSTALLIN D"/>
    <property type="match status" value="1"/>
</dbReference>
<comment type="function">
    <text evidence="1">Crystallins are the dominant structural components of the vertebrate eye lens.</text>
</comment>
<dbReference type="AlphaFoldDB" id="A0A4W4EFA9"/>
<evidence type="ECO:0000313" key="8">
    <source>
        <dbReference type="Proteomes" id="UP000314983"/>
    </source>
</evidence>
<reference evidence="7" key="5">
    <citation type="submission" date="2025-09" db="UniProtKB">
        <authorList>
            <consortium name="Ensembl"/>
        </authorList>
    </citation>
    <scope>IDENTIFICATION</scope>
</reference>
<dbReference type="GO" id="GO:0005212">
    <property type="term" value="F:structural constituent of eye lens"/>
    <property type="evidence" value="ECO:0007669"/>
    <property type="project" value="UniProtKB-KW"/>
</dbReference>
<accession>A0A4W4EFA9</accession>
<feature type="transmembrane region" description="Helical" evidence="5">
    <location>
        <begin position="149"/>
        <end position="166"/>
    </location>
</feature>
<keyword evidence="8" id="KW-1185">Reference proteome</keyword>
<dbReference type="GO" id="GO:0007601">
    <property type="term" value="P:visual perception"/>
    <property type="evidence" value="ECO:0007669"/>
    <property type="project" value="TreeGrafter"/>
</dbReference>
<dbReference type="OMA" id="MRHIMRI"/>
<dbReference type="SUPFAM" id="SSF49695">
    <property type="entry name" value="gamma-Crystallin-like"/>
    <property type="match status" value="1"/>
</dbReference>
<keyword evidence="3" id="KW-0273">Eye lens protein</keyword>
<dbReference type="PANTHER" id="PTHR11818">
    <property type="entry name" value="BETA/GAMMA CRYSTALLIN"/>
    <property type="match status" value="1"/>
</dbReference>
<dbReference type="Gene3D" id="2.60.20.10">
    <property type="entry name" value="Crystallins"/>
    <property type="match status" value="2"/>
</dbReference>
<protein>
    <recommendedName>
        <fullName evidence="6">Beta/gamma crystallin 'Greek key' domain-containing protein</fullName>
    </recommendedName>
</protein>
<dbReference type="InterPro" id="IPR011024">
    <property type="entry name" value="G_crystallin-like"/>
</dbReference>
<feature type="domain" description="Beta/gamma crystallin 'Greek key'" evidence="6">
    <location>
        <begin position="90"/>
        <end position="150"/>
    </location>
</feature>
<evidence type="ECO:0000256" key="4">
    <source>
        <dbReference type="ARBA" id="ARBA00022737"/>
    </source>
</evidence>
<dbReference type="STRING" id="8005.ENSEEEP00000010779"/>
<dbReference type="GO" id="GO:0002088">
    <property type="term" value="P:lens development in camera-type eye"/>
    <property type="evidence" value="ECO:0007669"/>
    <property type="project" value="TreeGrafter"/>
</dbReference>
<keyword evidence="5" id="KW-0812">Transmembrane</keyword>
<reference evidence="7" key="3">
    <citation type="submission" date="2020-05" db="EMBL/GenBank/DDBJ databases">
        <title>Electrophorus electricus (electric eel) genome, fEleEle1, primary haplotype.</title>
        <authorList>
            <person name="Myers G."/>
            <person name="Meyer A."/>
            <person name="Fedrigo O."/>
            <person name="Formenti G."/>
            <person name="Rhie A."/>
            <person name="Tracey A."/>
            <person name="Sims Y."/>
            <person name="Jarvis E.D."/>
        </authorList>
    </citation>
    <scope>NUCLEOTIDE SEQUENCE [LARGE SCALE GENOMIC DNA]</scope>
</reference>
<evidence type="ECO:0000256" key="3">
    <source>
        <dbReference type="ARBA" id="ARBA00022613"/>
    </source>
</evidence>
<dbReference type="GeneTree" id="ENSGT00940000163322"/>
<organism evidence="7 8">
    <name type="scientific">Electrophorus electricus</name>
    <name type="common">Electric eel</name>
    <name type="synonym">Gymnotus electricus</name>
    <dbReference type="NCBI Taxonomy" id="8005"/>
    <lineage>
        <taxon>Eukaryota</taxon>
        <taxon>Metazoa</taxon>
        <taxon>Chordata</taxon>
        <taxon>Craniata</taxon>
        <taxon>Vertebrata</taxon>
        <taxon>Euteleostomi</taxon>
        <taxon>Actinopterygii</taxon>
        <taxon>Neopterygii</taxon>
        <taxon>Teleostei</taxon>
        <taxon>Ostariophysi</taxon>
        <taxon>Gymnotiformes</taxon>
        <taxon>Gymnotoidei</taxon>
        <taxon>Gymnotidae</taxon>
        <taxon>Electrophorus</taxon>
    </lineage>
</organism>
<reference evidence="7" key="4">
    <citation type="submission" date="2025-08" db="UniProtKB">
        <authorList>
            <consortium name="Ensembl"/>
        </authorList>
    </citation>
    <scope>IDENTIFICATION</scope>
</reference>
<feature type="transmembrane region" description="Helical" evidence="5">
    <location>
        <begin position="62"/>
        <end position="84"/>
    </location>
</feature>
<evidence type="ECO:0000256" key="1">
    <source>
        <dbReference type="ARBA" id="ARBA00003689"/>
    </source>
</evidence>
<keyword evidence="5" id="KW-0472">Membrane</keyword>
<evidence type="ECO:0000256" key="5">
    <source>
        <dbReference type="SAM" id="Phobius"/>
    </source>
</evidence>
<evidence type="ECO:0000256" key="2">
    <source>
        <dbReference type="ARBA" id="ARBA00009646"/>
    </source>
</evidence>
<reference evidence="8" key="2">
    <citation type="journal article" date="2017" name="Sci. Adv.">
        <title>A tail of two voltages: Proteomic comparison of the three electric organs of the electric eel.</title>
        <authorList>
            <person name="Traeger L.L."/>
            <person name="Sabat G."/>
            <person name="Barrett-Wilt G.A."/>
            <person name="Wells G.B."/>
            <person name="Sussman M.R."/>
        </authorList>
    </citation>
    <scope>NUCLEOTIDE SEQUENCE [LARGE SCALE GENOMIC DNA]</scope>
</reference>
<dbReference type="Proteomes" id="UP000314983">
    <property type="component" value="Chromosome 2"/>
</dbReference>
<dbReference type="InterPro" id="IPR001064">
    <property type="entry name" value="Beta/gamma_crystallin"/>
</dbReference>
<keyword evidence="4" id="KW-0677">Repeat</keyword>
<dbReference type="SMART" id="SM00247">
    <property type="entry name" value="XTALbg"/>
    <property type="match status" value="2"/>
</dbReference>
<evidence type="ECO:0000259" key="6">
    <source>
        <dbReference type="SMART" id="SM00247"/>
    </source>
</evidence>
<evidence type="ECO:0000313" key="7">
    <source>
        <dbReference type="Ensembl" id="ENSEEEP00000010779.2"/>
    </source>
</evidence>
<dbReference type="InterPro" id="IPR050252">
    <property type="entry name" value="Beta/Gamma-Crystallin"/>
</dbReference>
<reference evidence="8" key="1">
    <citation type="journal article" date="2014" name="Science">
        <title>Nonhuman genetics. Genomic basis for the convergent evolution of electric organs.</title>
        <authorList>
            <person name="Gallant J.R."/>
            <person name="Traeger L.L."/>
            <person name="Volkening J.D."/>
            <person name="Moffett H."/>
            <person name="Chen P.H."/>
            <person name="Novina C.D."/>
            <person name="Phillips G.N.Jr."/>
            <person name="Anand R."/>
            <person name="Wells G.B."/>
            <person name="Pinch M."/>
            <person name="Guth R."/>
            <person name="Unguez G.A."/>
            <person name="Albert J.S."/>
            <person name="Zakon H.H."/>
            <person name="Samanta M.P."/>
            <person name="Sussman M.R."/>
        </authorList>
    </citation>
    <scope>NUCLEOTIDE SEQUENCE [LARGE SCALE GENOMIC DNA]</scope>
</reference>
<dbReference type="Ensembl" id="ENSEEET00000010902.2">
    <property type="protein sequence ID" value="ENSEEEP00000010779.2"/>
    <property type="gene ID" value="ENSEEEG00000005339.2"/>
</dbReference>
<comment type="similarity">
    <text evidence="2">Belongs to the beta/gamma-crystallin family.</text>
</comment>
<keyword evidence="5" id="KW-1133">Transmembrane helix</keyword>
<feature type="domain" description="Beta/gamma crystallin 'Greek key'" evidence="6">
    <location>
        <begin position="7"/>
        <end position="75"/>
    </location>
</feature>
<dbReference type="PRINTS" id="PR01367">
    <property type="entry name" value="BGCRYSTALLIN"/>
</dbReference>
<proteinExistence type="inferred from homology"/>
<dbReference type="Pfam" id="PF00030">
    <property type="entry name" value="Crystall"/>
    <property type="match status" value="1"/>
</dbReference>
<name>A0A4W4EFA9_ELEEL</name>